<dbReference type="InterPro" id="IPR013762">
    <property type="entry name" value="Integrase-like_cat_sf"/>
</dbReference>
<dbReference type="InterPro" id="IPR011010">
    <property type="entry name" value="DNA_brk_join_enz"/>
</dbReference>
<dbReference type="GO" id="GO:0003677">
    <property type="term" value="F:DNA binding"/>
    <property type="evidence" value="ECO:0007669"/>
    <property type="project" value="UniProtKB-KW"/>
</dbReference>
<accession>T1AW62</accession>
<dbReference type="SUPFAM" id="SSF56349">
    <property type="entry name" value="DNA breaking-rejoining enzymes"/>
    <property type="match status" value="1"/>
</dbReference>
<reference evidence="5" key="1">
    <citation type="submission" date="2013-08" db="EMBL/GenBank/DDBJ databases">
        <authorList>
            <person name="Mendez C."/>
            <person name="Richter M."/>
            <person name="Ferrer M."/>
            <person name="Sanchez J."/>
        </authorList>
    </citation>
    <scope>NUCLEOTIDE SEQUENCE</scope>
</reference>
<comment type="similarity">
    <text evidence="1">Belongs to the 'phage' integrase family.</text>
</comment>
<sequence length="354" mass="38365">MTVRGLQALRPGEALTDADAKGTGVLEGYRRAHSVHFSFRYTNSAGVRERLALGIFDADGKHGGVTLAEASAKAADLRKRYTSGARDLRIALAADDAADKARAEAVRIEREQVEAQQSATLGALCAAYAAQLRLRKRTSADKVERALQRHVCEPWPDLWNRPAADVSALELVEVLARLTHARKLREAAKVRSYLRAAYAAAAKARHSASAVPELRALGLGVNPAAALTPIEGANNARERCLSLAEARAYWQRIAALQDEAGAMLRFHFLTGGQRAEQLSRTLLADFDAESATLRLLDPKGRRDKPRRHVVPLIPEAVEALRAMGEPRLGAHVFTADHGATGCDSAGLRYRVHAV</sequence>
<organism evidence="5">
    <name type="scientific">mine drainage metagenome</name>
    <dbReference type="NCBI Taxonomy" id="410659"/>
    <lineage>
        <taxon>unclassified sequences</taxon>
        <taxon>metagenomes</taxon>
        <taxon>ecological metagenomes</taxon>
    </lineage>
</organism>
<dbReference type="InterPro" id="IPR010998">
    <property type="entry name" value="Integrase_recombinase_N"/>
</dbReference>
<dbReference type="PANTHER" id="PTHR30629">
    <property type="entry name" value="PROPHAGE INTEGRASE"/>
    <property type="match status" value="1"/>
</dbReference>
<evidence type="ECO:0000256" key="3">
    <source>
        <dbReference type="ARBA" id="ARBA00023125"/>
    </source>
</evidence>
<evidence type="ECO:0000256" key="4">
    <source>
        <dbReference type="ARBA" id="ARBA00023172"/>
    </source>
</evidence>
<feature type="non-terminal residue" evidence="5">
    <location>
        <position position="354"/>
    </location>
</feature>
<dbReference type="Gene3D" id="1.10.443.10">
    <property type="entry name" value="Intergrase catalytic core"/>
    <property type="match status" value="1"/>
</dbReference>
<evidence type="ECO:0000256" key="1">
    <source>
        <dbReference type="ARBA" id="ARBA00008857"/>
    </source>
</evidence>
<dbReference type="Gene3D" id="1.10.150.130">
    <property type="match status" value="1"/>
</dbReference>
<dbReference type="AlphaFoldDB" id="T1AW62"/>
<evidence type="ECO:0000313" key="5">
    <source>
        <dbReference type="EMBL" id="EQD64861.1"/>
    </source>
</evidence>
<dbReference type="InterPro" id="IPR050808">
    <property type="entry name" value="Phage_Integrase"/>
</dbReference>
<keyword evidence="3" id="KW-0238">DNA-binding</keyword>
<reference evidence="5" key="2">
    <citation type="journal article" date="2014" name="ISME J.">
        <title>Microbial stratification in low pH oxic and suboxic macroscopic growths along an acid mine drainage.</title>
        <authorList>
            <person name="Mendez-Garcia C."/>
            <person name="Mesa V."/>
            <person name="Sprenger R.R."/>
            <person name="Richter M."/>
            <person name="Diez M.S."/>
            <person name="Solano J."/>
            <person name="Bargiela R."/>
            <person name="Golyshina O.V."/>
            <person name="Manteca A."/>
            <person name="Ramos J.L."/>
            <person name="Gallego J.R."/>
            <person name="Llorente I."/>
            <person name="Martins Dos Santos V.A."/>
            <person name="Jensen O.N."/>
            <person name="Pelaez A.I."/>
            <person name="Sanchez J."/>
            <person name="Ferrer M."/>
        </authorList>
    </citation>
    <scope>NUCLEOTIDE SEQUENCE</scope>
</reference>
<name>T1AW62_9ZZZZ</name>
<gene>
    <name evidence="5" type="ORF">B2A_01819</name>
</gene>
<dbReference type="GO" id="GO:0006310">
    <property type="term" value="P:DNA recombination"/>
    <property type="evidence" value="ECO:0007669"/>
    <property type="project" value="UniProtKB-KW"/>
</dbReference>
<protein>
    <submittedName>
        <fullName evidence="5">Phage integrase/recombinase protein</fullName>
    </submittedName>
</protein>
<comment type="caution">
    <text evidence="5">The sequence shown here is derived from an EMBL/GenBank/DDBJ whole genome shotgun (WGS) entry which is preliminary data.</text>
</comment>
<keyword evidence="2" id="KW-0229">DNA integration</keyword>
<keyword evidence="4" id="KW-0233">DNA recombination</keyword>
<dbReference type="GO" id="GO:0015074">
    <property type="term" value="P:DNA integration"/>
    <property type="evidence" value="ECO:0007669"/>
    <property type="project" value="UniProtKB-KW"/>
</dbReference>
<evidence type="ECO:0000256" key="2">
    <source>
        <dbReference type="ARBA" id="ARBA00022908"/>
    </source>
</evidence>
<proteinExistence type="inferred from homology"/>
<dbReference type="EMBL" id="AUZZ01001290">
    <property type="protein sequence ID" value="EQD64861.1"/>
    <property type="molecule type" value="Genomic_DNA"/>
</dbReference>
<dbReference type="PANTHER" id="PTHR30629:SF2">
    <property type="entry name" value="PROPHAGE INTEGRASE INTS-RELATED"/>
    <property type="match status" value="1"/>
</dbReference>